<evidence type="ECO:0000313" key="8">
    <source>
        <dbReference type="Proteomes" id="UP000322634"/>
    </source>
</evidence>
<keyword evidence="4" id="KW-0808">Transferase</keyword>
<dbReference type="InterPro" id="IPR023095">
    <property type="entry name" value="Ade_MeTrfase_dom_2"/>
</dbReference>
<dbReference type="GO" id="GO:0032259">
    <property type="term" value="P:methylation"/>
    <property type="evidence" value="ECO:0007669"/>
    <property type="project" value="UniProtKB-KW"/>
</dbReference>
<comment type="catalytic activity">
    <reaction evidence="6">
        <text>a 2'-deoxyadenosine in DNA + S-adenosyl-L-methionine = an N(6)-methyl-2'-deoxyadenosine in DNA + S-adenosyl-L-homocysteine + H(+)</text>
        <dbReference type="Rhea" id="RHEA:15197"/>
        <dbReference type="Rhea" id="RHEA-COMP:12418"/>
        <dbReference type="Rhea" id="RHEA-COMP:12419"/>
        <dbReference type="ChEBI" id="CHEBI:15378"/>
        <dbReference type="ChEBI" id="CHEBI:57856"/>
        <dbReference type="ChEBI" id="CHEBI:59789"/>
        <dbReference type="ChEBI" id="CHEBI:90615"/>
        <dbReference type="ChEBI" id="CHEBI:90616"/>
        <dbReference type="EC" id="2.1.1.72"/>
    </reaction>
</comment>
<dbReference type="Pfam" id="PF02086">
    <property type="entry name" value="MethyltransfD12"/>
    <property type="match status" value="1"/>
</dbReference>
<gene>
    <name evidence="7" type="ORF">FXF65_03200</name>
</gene>
<organism evidence="7 8">
    <name type="scientific">Actinomadura syzygii</name>
    <dbReference type="NCBI Taxonomy" id="1427538"/>
    <lineage>
        <taxon>Bacteria</taxon>
        <taxon>Bacillati</taxon>
        <taxon>Actinomycetota</taxon>
        <taxon>Actinomycetes</taxon>
        <taxon>Streptosporangiales</taxon>
        <taxon>Thermomonosporaceae</taxon>
        <taxon>Actinomadura</taxon>
    </lineage>
</organism>
<evidence type="ECO:0000256" key="5">
    <source>
        <dbReference type="ARBA" id="ARBA00022691"/>
    </source>
</evidence>
<dbReference type="Gene3D" id="1.10.1020.10">
    <property type="entry name" value="Adenine-specific Methyltransferase, Domain 2"/>
    <property type="match status" value="1"/>
</dbReference>
<reference evidence="7 8" key="1">
    <citation type="submission" date="2019-08" db="EMBL/GenBank/DDBJ databases">
        <title>Actinomadura sp. nov. CYP1-5 isolated from mountain soil.</title>
        <authorList>
            <person name="Songsumanus A."/>
            <person name="Kuncharoen N."/>
            <person name="Kudo T."/>
            <person name="Yuki M."/>
            <person name="Igarashi Y."/>
            <person name="Tanasupawat S."/>
        </authorList>
    </citation>
    <scope>NUCLEOTIDE SEQUENCE [LARGE SCALE GENOMIC DNA]</scope>
    <source>
        <strain evidence="7 8">GKU157</strain>
    </source>
</reference>
<dbReference type="OrthoDB" id="9805629at2"/>
<evidence type="ECO:0000256" key="3">
    <source>
        <dbReference type="ARBA" id="ARBA00022603"/>
    </source>
</evidence>
<evidence type="ECO:0000256" key="2">
    <source>
        <dbReference type="ARBA" id="ARBA00011900"/>
    </source>
</evidence>
<sequence>MSSLFRVNLGSPGTNSNHLCPLSGRSDHYTVQSNGSSRRYASPLRYPGGKGKIANFLKILIIQNDLSGVRYVEPYAGGASIALSLLFEGYVSQVHINDLNRGLHAFWNSVLTCPDRLCAKITSAPLSMEEWEKQRNIYLDPDTEGIDLAFSTFYLNRTNRSGIISGGVIGGNEQTGQWKIDARFNRESLVARVNKIAERAPDITLSMLDAIDLIKKEKQTRQGGLLYLDPPYYFKGARLYDNFYTHEDHVKVSHEIQIHPGPWVVSYDAVPEIMQLYEQCNSTQYFLNYSAAKADKGMEVMFFSKDLSRPDVPSPAGITLEDVRRMRRRLMSESG</sequence>
<dbReference type="SUPFAM" id="SSF53335">
    <property type="entry name" value="S-adenosyl-L-methionine-dependent methyltransferases"/>
    <property type="match status" value="1"/>
</dbReference>
<evidence type="ECO:0000313" key="7">
    <source>
        <dbReference type="EMBL" id="TYC18762.1"/>
    </source>
</evidence>
<dbReference type="AlphaFoldDB" id="A0A5D0UMA3"/>
<dbReference type="Gene3D" id="3.40.50.150">
    <property type="entry name" value="Vaccinia Virus protein VP39"/>
    <property type="match status" value="1"/>
</dbReference>
<dbReference type="GO" id="GO:0043565">
    <property type="term" value="F:sequence-specific DNA binding"/>
    <property type="evidence" value="ECO:0007669"/>
    <property type="project" value="TreeGrafter"/>
</dbReference>
<protein>
    <recommendedName>
        <fullName evidence="2">site-specific DNA-methyltransferase (adenine-specific)</fullName>
        <ecNumber evidence="2">2.1.1.72</ecNumber>
    </recommendedName>
</protein>
<dbReference type="PRINTS" id="PR00505">
    <property type="entry name" value="D12N6MTFRASE"/>
</dbReference>
<comment type="caution">
    <text evidence="7">The sequence shown here is derived from an EMBL/GenBank/DDBJ whole genome shotgun (WGS) entry which is preliminary data.</text>
</comment>
<keyword evidence="8" id="KW-1185">Reference proteome</keyword>
<keyword evidence="3 7" id="KW-0489">Methyltransferase</keyword>
<evidence type="ECO:0000256" key="1">
    <source>
        <dbReference type="ARBA" id="ARBA00006594"/>
    </source>
</evidence>
<proteinExistence type="inferred from homology"/>
<dbReference type="InterPro" id="IPR029063">
    <property type="entry name" value="SAM-dependent_MTases_sf"/>
</dbReference>
<dbReference type="InterPro" id="IPR012327">
    <property type="entry name" value="MeTrfase_D12"/>
</dbReference>
<dbReference type="GO" id="GO:0009007">
    <property type="term" value="F:site-specific DNA-methyltransferase (adenine-specific) activity"/>
    <property type="evidence" value="ECO:0007669"/>
    <property type="project" value="UniProtKB-EC"/>
</dbReference>
<keyword evidence="5" id="KW-0949">S-adenosyl-L-methionine</keyword>
<evidence type="ECO:0000256" key="4">
    <source>
        <dbReference type="ARBA" id="ARBA00022679"/>
    </source>
</evidence>
<dbReference type="PANTHER" id="PTHR30481:SF2">
    <property type="entry name" value="SITE-SPECIFIC DNA-METHYLTRANSFERASE (ADENINE-SPECIFIC)"/>
    <property type="match status" value="1"/>
</dbReference>
<comment type="similarity">
    <text evidence="1">Belongs to the N(4)/N(6)-methyltransferase family.</text>
</comment>
<dbReference type="PANTHER" id="PTHR30481">
    <property type="entry name" value="DNA ADENINE METHYLASE"/>
    <property type="match status" value="1"/>
</dbReference>
<dbReference type="GO" id="GO:0006298">
    <property type="term" value="P:mismatch repair"/>
    <property type="evidence" value="ECO:0007669"/>
    <property type="project" value="TreeGrafter"/>
</dbReference>
<dbReference type="EC" id="2.1.1.72" evidence="2"/>
<dbReference type="EMBL" id="VSFF01000001">
    <property type="protein sequence ID" value="TYC18762.1"/>
    <property type="molecule type" value="Genomic_DNA"/>
</dbReference>
<dbReference type="GO" id="GO:1904047">
    <property type="term" value="F:S-adenosyl-L-methionine binding"/>
    <property type="evidence" value="ECO:0007669"/>
    <property type="project" value="TreeGrafter"/>
</dbReference>
<dbReference type="Proteomes" id="UP000322634">
    <property type="component" value="Unassembled WGS sequence"/>
</dbReference>
<name>A0A5D0UMA3_9ACTN</name>
<accession>A0A5D0UMA3</accession>
<evidence type="ECO:0000256" key="6">
    <source>
        <dbReference type="ARBA" id="ARBA00047942"/>
    </source>
</evidence>
<dbReference type="GO" id="GO:0009307">
    <property type="term" value="P:DNA restriction-modification system"/>
    <property type="evidence" value="ECO:0007669"/>
    <property type="project" value="InterPro"/>
</dbReference>